<dbReference type="RefSeq" id="WP_091150176.1">
    <property type="nucleotide sequence ID" value="NZ_FNAI01000006.1"/>
</dbReference>
<dbReference type="NCBIfam" id="TIGR04131">
    <property type="entry name" value="Bac_Flav_CTERM"/>
    <property type="match status" value="1"/>
</dbReference>
<dbReference type="InterPro" id="IPR003961">
    <property type="entry name" value="FN3_dom"/>
</dbReference>
<keyword evidence="3" id="KW-1185">Reference proteome</keyword>
<dbReference type="STRING" id="1391627.SAMN05216464_106275"/>
<dbReference type="OrthoDB" id="1236981at2"/>
<dbReference type="InterPro" id="IPR026341">
    <property type="entry name" value="T9SS_type_B"/>
</dbReference>
<proteinExistence type="predicted"/>
<accession>A0A1G7D9H9</accession>
<evidence type="ECO:0000259" key="1">
    <source>
        <dbReference type="PROSITE" id="PS50853"/>
    </source>
</evidence>
<dbReference type="InterPro" id="IPR003599">
    <property type="entry name" value="Ig_sub"/>
</dbReference>
<dbReference type="Proteomes" id="UP000199072">
    <property type="component" value="Unassembled WGS sequence"/>
</dbReference>
<dbReference type="Pfam" id="PF19081">
    <property type="entry name" value="Ig_7"/>
    <property type="match status" value="23"/>
</dbReference>
<dbReference type="InterPro" id="IPR044023">
    <property type="entry name" value="Ig_7"/>
</dbReference>
<dbReference type="SMART" id="SM00409">
    <property type="entry name" value="IG"/>
    <property type="match status" value="7"/>
</dbReference>
<name>A0A1G7D9H9_9SPHI</name>
<dbReference type="PROSITE" id="PS50853">
    <property type="entry name" value="FN3"/>
    <property type="match status" value="1"/>
</dbReference>
<dbReference type="InterPro" id="IPR013783">
    <property type="entry name" value="Ig-like_fold"/>
</dbReference>
<sequence length="2988" mass="306988">MKTSTFFNRYIIVLCLLLFFSTKIFGQHIFASSQKSGSGSLLCGGCVVTNQANAFDGNLQTFSTINVTLGILAETHQELIFPGTVAAGTPVTVKLGTADNLVDLTLLGAISIQPYKNGTAAGPALVAATLVTALGNNNQLEVTLTPTLAYDRVRITLNGGLLGALSSIYVYDAFYNGPDPASCNVPFDELHGISSALLGLGLSVGGVQNPQNAIDGNISTASTLNAGVGLVGAFAQQTIIFQQPSVLGDSVRLTLALPPALLDAGVLTNISLLTYNGNTSNNDQQFLSGGLLTVRLLDFIGTRRKVTVTYAPSKIFDRVQLRLGGGVASVLSTLNLYEVEKLIPRPIVKVNGVITNNASTCAGSTVTLNVTAVPNTTFSWYTQATGGTAIAGAGAAFTTPALNATTTYYVAASRVGCTDASERTAVTVTVNQIPAAPAVANNNVTVCPGSTATFTATNVAGVTVNWYANPSGGTPLFTGNSYTTEPITQTTSYYAEAVAGGTCISPTRTKVIATLSTLPTTPTLTANTAIICDGDVAILSINNPVAGQTYNWYSTATGGTSLFTGVNFTTPILHANKIYYAEAVNATGCASSARVQANVTVQPKPANPVLAANNLTISAGQSTTISVTNAQTGITYNWYTSATAATPVFTGNPYQTPLLYSPTTYYVSAVNSTGCQSVARTPITINVTINNNSPCTFANVQANAVNGLCIGCIVTNPTLATDADTTTASTITVLAGLLNGYGQQTLNFQQPGFAGDTIKLVIQSPVALADVSVLGNIAVTVYNGATIVKTYTLDNALIKLRLLGGANRYAVYVPATGNYDRVQIRLTSGLATLLTSLQVYYAVQEYPKPVFNPLAPEVCKGSTAVIKITSPSPANGTFSWFTTPVGGVAAGTGTTFTTTPLNANTTYYVEYSRGTCVSPVRTPVQVTVDDQPAKPTVVPTSATINAGQTATFKGTAANNAVIKWYTTAAGGTPVFTGSTFTTPALSADKTYYAESVLGNCVSPDRTVVPVTVIPLVIPDVTVVPPTQAVNSGSTAVITASSTTPGTVFNWYATPTGGTSLFTGATFTTPPIFGPKTYYAEAVVTATGAKSATRAPGAVTVNAVSTNPVPCDAAIDQSNTTSGLLCVLCGINNADGAIDDNRNTFSQLAVPVGLLGGYADQTLRFANTGRIGDSVVVELGIPGTLASVGVLSQISLATYNGATYNNDRFAVNGALLSIKLLSGTSRFRVAFKATADFDRVEIRLNSGVAGVLAALNIYDASQEVAAPVITTAGVTACAGTQTTLTATVPPYVTVKWYAAATGGSPLFTGNTYNTPVLNGTKTYYAEASRTADGCTQTVRTPVTVTITPTPVAPVVAVPTVTVCSGSPAVFTATAVNGVTFNWYATATSTTPLFTGATFTTDPLNASASFFVEAVGAGSCGSSTRTQVTANVTTTPLVPQVAQATVQTCSGSTAVLTATSTQPGVTFKWYTTAAGGTSIFTGAQYTTPALTTNKSYFVEAVAGSCVSSTRAKTDVVVNPTPVAPTLIVTPSNAQIASGQTATIKAASTTAGAVFKWYTTSTGGTSIFTGDTFTTPALTSSMIYYAESTLTATGCVSPVRTPVTITVNPIFSTSCDFASTQTFNVVGGVLCVGCTVLNPDNAVDIDTVNFSQLALPVALVASSVSQKLTFGDAGAVGDTVSIKIALPISLATAGVLDRLQIGSFNGATDNNDRINLSSGLLHLRILAGGTTAIIRFAPKAAYDAVEVRLLGGAVSLLSSVNVFYATKQVEAPKLAATTVNICEGGKATFTVSNARAGVTYKWYTLATGGLLKHTGASYTTDALSGTATFYVESSRTSNGCINPNRVAATANVTPSPINPVLSQTNAEICAGDNVTLTVTNANGATVKWYDAATNGTLLFTGVSYNVSPVSTMNYFAETSNGTCTSPARTQATVKVNPRPSKPGVQTTDVQVCANSPAILTVLTPEAGVTYNWYTTAIGTTLAHTGDTFTTGNITAPVSYFVEAANTLSGCTNNGGRTQVNITVSGALAAPTLSAATTQICSGGTVTVSVNNPVAGLQYNWYTTAISTTPVYTCTIFTVNNVTADASYFVEAANSSGCVSATRTKTTITVLPIPNAPQIQAPAGGLSACDGDNITISIAGPQADLVYRWYDAASGGTLLFTGTVFTTPVITADRTFYVEAASAGNCNPSVRTPVKVTVSPLPTDPIVASANVKVCSGNTATLKVTLPQAGITYKWYGTPALTTVLGTGSSYITDPITATTNFYVAAFNTSGCSSANATQVQVTIAPPPAAPVVANGATVQGCVGAKVTLSIDNPTAGFTYNWYSTATSVTPLSSGISFVTTTLTTDVSYYVEAVNSTGCGSSTRTKVDVHVNLLPAVPTITADGGSTTPSVCSGNSAKLTATSTTVGVTFNWYNVANGVVPVYTGAVYNTPPISGITTYYVEAVSALGGCASSTRTPVQITINNNSAPTPAVDAAGLTICQNTPTTISITNPDAGTTYNFYTLSAGGASAYTGTSFVTPAITHNTTYYVEATNPQYCKPSVRLAVNLIIVPQPDAPVPAALTVPVCKGGMATLAVASPQPTLTYHWYDSATKTTLLFTGPVYVVGPVNVSATYYVEASNGSCNSSALASVKVNVNSAPGAPLLVNNAVQDCQGDQVTLSISNPQAGFTYKWYANAQGGNALFTGVDFLTPQLSANVTYYAEAINSTSCPSVTRTSAMVTVTPSPEQPQVSSAGTSICPGLTTTLNATTATVGATIKWYGEATGGTALSTGNSFGTPPLSVNTTYYAEAVSATGNCVSPSRTPVMVTILQPLPAPVPSVGTTTISSVAFEWGAVSGATGYEVSLDNGNTFSAPSSGSNGLTHVVTGLKPDQSVTIIVRAIGATDCELSANSAAVTGTSTNPLGDGIFVPNAFTPNGDGNNDILMVYGNTIQSIVFSIYDQWGGLQFKTTNKDSGWDGTYKGTRQPVGVYVYYLEVTTKDNQVIKKKGTVTLLR</sequence>
<dbReference type="EMBL" id="FNAI01000006">
    <property type="protein sequence ID" value="SDE47650.1"/>
    <property type="molecule type" value="Genomic_DNA"/>
</dbReference>
<protein>
    <submittedName>
        <fullName evidence="2">Gliding motility-associated C-terminal domain-containing protein</fullName>
    </submittedName>
</protein>
<dbReference type="InterPro" id="IPR036116">
    <property type="entry name" value="FN3_sf"/>
</dbReference>
<organism evidence="2 3">
    <name type="scientific">Mucilaginibacter pineti</name>
    <dbReference type="NCBI Taxonomy" id="1391627"/>
    <lineage>
        <taxon>Bacteria</taxon>
        <taxon>Pseudomonadati</taxon>
        <taxon>Bacteroidota</taxon>
        <taxon>Sphingobacteriia</taxon>
        <taxon>Sphingobacteriales</taxon>
        <taxon>Sphingobacteriaceae</taxon>
        <taxon>Mucilaginibacter</taxon>
    </lineage>
</organism>
<dbReference type="SUPFAM" id="SSF49265">
    <property type="entry name" value="Fibronectin type III"/>
    <property type="match status" value="1"/>
</dbReference>
<evidence type="ECO:0000313" key="2">
    <source>
        <dbReference type="EMBL" id="SDE47650.1"/>
    </source>
</evidence>
<feature type="domain" description="Fibronectin type-III" evidence="1">
    <location>
        <begin position="2807"/>
        <end position="2897"/>
    </location>
</feature>
<dbReference type="Pfam" id="PF13585">
    <property type="entry name" value="CHU_C"/>
    <property type="match status" value="1"/>
</dbReference>
<gene>
    <name evidence="2" type="ORF">SAMN05216464_106275</name>
</gene>
<dbReference type="Gene3D" id="2.60.40.10">
    <property type="entry name" value="Immunoglobulins"/>
    <property type="match status" value="1"/>
</dbReference>
<reference evidence="2 3" key="1">
    <citation type="submission" date="2016-10" db="EMBL/GenBank/DDBJ databases">
        <authorList>
            <person name="de Groot N.N."/>
        </authorList>
    </citation>
    <scope>NUCLEOTIDE SEQUENCE [LARGE SCALE GENOMIC DNA]</scope>
    <source>
        <strain evidence="2 3">47C3B</strain>
    </source>
</reference>
<evidence type="ECO:0000313" key="3">
    <source>
        <dbReference type="Proteomes" id="UP000199072"/>
    </source>
</evidence>